<comment type="caution">
    <text evidence="2">The sequence shown here is derived from an EMBL/GenBank/DDBJ whole genome shotgun (WGS) entry which is preliminary data.</text>
</comment>
<dbReference type="EMBL" id="QNRK01000002">
    <property type="protein sequence ID" value="RBP17521.1"/>
    <property type="molecule type" value="Genomic_DNA"/>
</dbReference>
<feature type="compositionally biased region" description="Basic and acidic residues" evidence="1">
    <location>
        <begin position="212"/>
        <end position="221"/>
    </location>
</feature>
<accession>A0A366FSL6</accession>
<organism evidence="2 3">
    <name type="scientific">Roseiarcus fermentans</name>
    <dbReference type="NCBI Taxonomy" id="1473586"/>
    <lineage>
        <taxon>Bacteria</taxon>
        <taxon>Pseudomonadati</taxon>
        <taxon>Pseudomonadota</taxon>
        <taxon>Alphaproteobacteria</taxon>
        <taxon>Hyphomicrobiales</taxon>
        <taxon>Roseiarcaceae</taxon>
        <taxon>Roseiarcus</taxon>
    </lineage>
</organism>
<feature type="region of interest" description="Disordered" evidence="1">
    <location>
        <begin position="207"/>
        <end position="227"/>
    </location>
</feature>
<protein>
    <submittedName>
        <fullName evidence="2">Uncharacterized protein</fullName>
    </submittedName>
</protein>
<dbReference type="Proteomes" id="UP000253529">
    <property type="component" value="Unassembled WGS sequence"/>
</dbReference>
<proteinExistence type="predicted"/>
<feature type="region of interest" description="Disordered" evidence="1">
    <location>
        <begin position="1"/>
        <end position="45"/>
    </location>
</feature>
<gene>
    <name evidence="2" type="ORF">DFR50_10212</name>
</gene>
<feature type="region of interest" description="Disordered" evidence="1">
    <location>
        <begin position="98"/>
        <end position="146"/>
    </location>
</feature>
<evidence type="ECO:0000256" key="1">
    <source>
        <dbReference type="SAM" id="MobiDB-lite"/>
    </source>
</evidence>
<dbReference type="AlphaFoldDB" id="A0A366FSL6"/>
<feature type="non-terminal residue" evidence="2">
    <location>
        <position position="1"/>
    </location>
</feature>
<evidence type="ECO:0000313" key="2">
    <source>
        <dbReference type="EMBL" id="RBP17521.1"/>
    </source>
</evidence>
<name>A0A366FSL6_9HYPH</name>
<reference evidence="2 3" key="1">
    <citation type="submission" date="2018-06" db="EMBL/GenBank/DDBJ databases">
        <title>Genomic Encyclopedia of Type Strains, Phase IV (KMG-IV): sequencing the most valuable type-strain genomes for metagenomic binning, comparative biology and taxonomic classification.</title>
        <authorList>
            <person name="Goeker M."/>
        </authorList>
    </citation>
    <scope>NUCLEOTIDE SEQUENCE [LARGE SCALE GENOMIC DNA]</scope>
    <source>
        <strain evidence="2 3">DSM 24875</strain>
    </source>
</reference>
<evidence type="ECO:0000313" key="3">
    <source>
        <dbReference type="Proteomes" id="UP000253529"/>
    </source>
</evidence>
<keyword evidence="3" id="KW-1185">Reference proteome</keyword>
<sequence length="246" mass="26474">RGAGAGRAPGGRRPAARGRASSRWAAPQRRLRGRGARGRTSGRGINFFRPLRRFFRASATPEAVVRGEAGRARPRRGALPSSGVTAAVTAGSGATPIGVMPAIPGQGSSKGVAEPQASPPPLQRKRSRRQIKPAPNLDKRPRPASGFFKRLRAERVPIGPPEAVVRETPGGRRGVPGEIRLRRRKGSQSFIPLHGPRRRHVDLLVPRGGRPQRIDPGRSDPRSPISISGDHSMNLIFVEIISITHL</sequence>